<dbReference type="CDD" id="cd02947">
    <property type="entry name" value="TRX_family"/>
    <property type="match status" value="1"/>
</dbReference>
<dbReference type="AlphaFoldDB" id="A0A1I7UXA4"/>
<dbReference type="Proteomes" id="UP000095282">
    <property type="component" value="Unplaced"/>
</dbReference>
<sequence>MLIQISSSSQFREVFKEQKTNDSPVYLYFYADWSGPSRMITPSFEDIAGDEKNEMVFWKSTQRVVRISQKSIR</sequence>
<dbReference type="InterPro" id="IPR036249">
    <property type="entry name" value="Thioredoxin-like_sf"/>
</dbReference>
<dbReference type="InterPro" id="IPR013766">
    <property type="entry name" value="Thioredoxin_domain"/>
</dbReference>
<accession>A0A1I7UXA4</accession>
<feature type="domain" description="Thioredoxin" evidence="1">
    <location>
        <begin position="11"/>
        <end position="59"/>
    </location>
</feature>
<organism evidence="2 3">
    <name type="scientific">Caenorhabditis tropicalis</name>
    <dbReference type="NCBI Taxonomy" id="1561998"/>
    <lineage>
        <taxon>Eukaryota</taxon>
        <taxon>Metazoa</taxon>
        <taxon>Ecdysozoa</taxon>
        <taxon>Nematoda</taxon>
        <taxon>Chromadorea</taxon>
        <taxon>Rhabditida</taxon>
        <taxon>Rhabditina</taxon>
        <taxon>Rhabditomorpha</taxon>
        <taxon>Rhabditoidea</taxon>
        <taxon>Rhabditidae</taxon>
        <taxon>Peloderinae</taxon>
        <taxon>Caenorhabditis</taxon>
    </lineage>
</organism>
<keyword evidence="2" id="KW-1185">Reference proteome</keyword>
<dbReference type="SUPFAM" id="SSF52833">
    <property type="entry name" value="Thioredoxin-like"/>
    <property type="match status" value="1"/>
</dbReference>
<dbReference type="Gene3D" id="3.40.30.10">
    <property type="entry name" value="Glutaredoxin"/>
    <property type="match status" value="1"/>
</dbReference>
<evidence type="ECO:0000313" key="2">
    <source>
        <dbReference type="Proteomes" id="UP000095282"/>
    </source>
</evidence>
<protein>
    <submittedName>
        <fullName evidence="3">Thioredoxin domain-containing protein</fullName>
    </submittedName>
</protein>
<reference evidence="3" key="1">
    <citation type="submission" date="2016-11" db="UniProtKB">
        <authorList>
            <consortium name="WormBaseParasite"/>
        </authorList>
    </citation>
    <scope>IDENTIFICATION</scope>
</reference>
<proteinExistence type="predicted"/>
<name>A0A1I7UXA4_9PELO</name>
<evidence type="ECO:0000259" key="1">
    <source>
        <dbReference type="Pfam" id="PF00085"/>
    </source>
</evidence>
<evidence type="ECO:0000313" key="3">
    <source>
        <dbReference type="WBParaSite" id="Csp11.Scaffold630.g20261.t1"/>
    </source>
</evidence>
<dbReference type="STRING" id="1561998.A0A1I7UXA4"/>
<dbReference type="WBParaSite" id="Csp11.Scaffold630.g20261.t1">
    <property type="protein sequence ID" value="Csp11.Scaffold630.g20261.t1"/>
    <property type="gene ID" value="Csp11.Scaffold630.g20261"/>
</dbReference>
<dbReference type="Pfam" id="PF00085">
    <property type="entry name" value="Thioredoxin"/>
    <property type="match status" value="1"/>
</dbReference>